<feature type="transmembrane region" description="Helical" evidence="1">
    <location>
        <begin position="40"/>
        <end position="59"/>
    </location>
</feature>
<proteinExistence type="predicted"/>
<gene>
    <name evidence="2" type="ORF">QQS39_17635</name>
</gene>
<keyword evidence="3" id="KW-1185">Reference proteome</keyword>
<feature type="transmembrane region" description="Helical" evidence="1">
    <location>
        <begin position="212"/>
        <end position="230"/>
    </location>
</feature>
<sequence length="336" mass="40128">MLPNYHYYAQSHHYSMLIPIYVASSVLSLCFINNYTVLSYWELFIGNFAIFIVIFLSAITNERIYWLYCTFSEKFYFKNNIKEYEYSNKTPYRFFIFSLFYIIVVITSFLSISYLIEVNYGNQIYVIIFIGFLLSPMMIWLFMSVVIKFYFTKSIHYLNNFSLNNSNRKKFKISYIIVNEVILSLLVNFPIVHPLYKSAAFSLEQGYLNIEFIISLIILLYSVLFIMLLLSKARKINYLMGLIICYSFEEDFSEIKKRSLFLRILLFMTLIPVGTLLICLLFYVINITENFILIYSISLSLVVYLYFIERQYKLHQEFILAFDMILRLNTLKKFKS</sequence>
<feature type="transmembrane region" description="Helical" evidence="1">
    <location>
        <begin position="291"/>
        <end position="308"/>
    </location>
</feature>
<feature type="transmembrane region" description="Helical" evidence="1">
    <location>
        <begin position="12"/>
        <end position="34"/>
    </location>
</feature>
<accession>A0ABY8Y8L8</accession>
<evidence type="ECO:0000313" key="3">
    <source>
        <dbReference type="Proteomes" id="UP001226651"/>
    </source>
</evidence>
<dbReference type="RefSeq" id="WP_285805062.1">
    <property type="nucleotide sequence ID" value="NZ_CP127389.1"/>
</dbReference>
<dbReference type="Proteomes" id="UP001226651">
    <property type="component" value="Chromosome"/>
</dbReference>
<reference evidence="2 3" key="1">
    <citation type="submission" date="2023-06" db="EMBL/GenBank/DDBJ databases">
        <title>Proteus appendicitidis sp. nov., isolated from the appendiceal pus of an appendicitis patient in Yongzhou, China.</title>
        <authorList>
            <person name="Cai X."/>
        </authorList>
    </citation>
    <scope>NUCLEOTIDE SEQUENCE [LARGE SCALE GENOMIC DNA]</scope>
    <source>
        <strain evidence="2 3">HZ0627</strain>
    </source>
</reference>
<name>A0ABY8Y8L8_9GAMM</name>
<keyword evidence="1" id="KW-0812">Transmembrane</keyword>
<feature type="transmembrane region" description="Helical" evidence="1">
    <location>
        <begin position="260"/>
        <end position="285"/>
    </location>
</feature>
<protein>
    <recommendedName>
        <fullName evidence="4">Wzy</fullName>
    </recommendedName>
</protein>
<organism evidence="2 3">
    <name type="scientific">Proteus appendicitidis</name>
    <dbReference type="NCBI Taxonomy" id="3034648"/>
    <lineage>
        <taxon>Bacteria</taxon>
        <taxon>Pseudomonadati</taxon>
        <taxon>Pseudomonadota</taxon>
        <taxon>Gammaproteobacteria</taxon>
        <taxon>Enterobacterales</taxon>
        <taxon>Morganellaceae</taxon>
        <taxon>Proteus</taxon>
    </lineage>
</organism>
<evidence type="ECO:0008006" key="4">
    <source>
        <dbReference type="Google" id="ProtNLM"/>
    </source>
</evidence>
<feature type="transmembrane region" description="Helical" evidence="1">
    <location>
        <begin position="172"/>
        <end position="192"/>
    </location>
</feature>
<evidence type="ECO:0000256" key="1">
    <source>
        <dbReference type="SAM" id="Phobius"/>
    </source>
</evidence>
<evidence type="ECO:0000313" key="2">
    <source>
        <dbReference type="EMBL" id="WIV88250.1"/>
    </source>
</evidence>
<dbReference type="EMBL" id="CP127389">
    <property type="protein sequence ID" value="WIV88250.1"/>
    <property type="molecule type" value="Genomic_DNA"/>
</dbReference>
<keyword evidence="1" id="KW-0472">Membrane</keyword>
<keyword evidence="1" id="KW-1133">Transmembrane helix</keyword>
<feature type="transmembrane region" description="Helical" evidence="1">
    <location>
        <begin position="122"/>
        <end position="151"/>
    </location>
</feature>
<feature type="transmembrane region" description="Helical" evidence="1">
    <location>
        <begin position="94"/>
        <end position="116"/>
    </location>
</feature>